<comment type="function">
    <text evidence="8">Centriole-enriched microtubule-binding protein involved in centriole biogenesis. In collaboration with CEP295 and POC1B, is required for the centriole-to-centrosome conversion by ensuring the formation of bona fide centriole wall. Functions as a linker component that maintains centrosome cohesion. Associates with CROCC and regulates its stability and localization to the centrosome.</text>
</comment>
<dbReference type="PANTHER" id="PTHR31477:SF1">
    <property type="entry name" value="CENTROSOMAL PROTEIN OF 44 KDA"/>
    <property type="match status" value="1"/>
</dbReference>
<evidence type="ECO:0000313" key="11">
    <source>
        <dbReference type="Proteomes" id="UP000243217"/>
    </source>
</evidence>
<comment type="caution">
    <text evidence="10">The sequence shown here is derived from an EMBL/GenBank/DDBJ whole genome shotgun (WGS) entry which is preliminary data.</text>
</comment>
<evidence type="ECO:0000256" key="8">
    <source>
        <dbReference type="ARBA" id="ARBA00046235"/>
    </source>
</evidence>
<evidence type="ECO:0000259" key="9">
    <source>
        <dbReference type="Pfam" id="PF15007"/>
    </source>
</evidence>
<comment type="subcellular location">
    <subcellularLocation>
        <location evidence="1">Cytoplasm</location>
        <location evidence="1">Cytoskeleton</location>
        <location evidence="1">Microtubule organizing center</location>
        <location evidence="1">Centrosome</location>
        <location evidence="1">Centriole</location>
    </subcellularLocation>
    <subcellularLocation>
        <location evidence="3">Cytoplasm</location>
        <location evidence="3">Cytoskeleton</location>
        <location evidence="3">Spindle pole</location>
    </subcellularLocation>
    <subcellularLocation>
        <location evidence="2">Midbody</location>
    </subcellularLocation>
</comment>
<dbReference type="EMBL" id="JNBS01000600">
    <property type="protein sequence ID" value="OQS04532.1"/>
    <property type="molecule type" value="Genomic_DNA"/>
</dbReference>
<dbReference type="Proteomes" id="UP000243217">
    <property type="component" value="Unassembled WGS sequence"/>
</dbReference>
<organism evidence="10 11">
    <name type="scientific">Thraustotheca clavata</name>
    <dbReference type="NCBI Taxonomy" id="74557"/>
    <lineage>
        <taxon>Eukaryota</taxon>
        <taxon>Sar</taxon>
        <taxon>Stramenopiles</taxon>
        <taxon>Oomycota</taxon>
        <taxon>Saprolegniomycetes</taxon>
        <taxon>Saprolegniales</taxon>
        <taxon>Achlyaceae</taxon>
        <taxon>Thraustotheca</taxon>
    </lineage>
</organism>
<evidence type="ECO:0000256" key="4">
    <source>
        <dbReference type="ARBA" id="ARBA00014053"/>
    </source>
</evidence>
<feature type="domain" description="Centrosomal CEP44" evidence="9">
    <location>
        <begin position="46"/>
        <end position="177"/>
    </location>
</feature>
<keyword evidence="7" id="KW-0206">Cytoskeleton</keyword>
<evidence type="ECO:0000256" key="7">
    <source>
        <dbReference type="ARBA" id="ARBA00023212"/>
    </source>
</evidence>
<dbReference type="OrthoDB" id="259598at2759"/>
<evidence type="ECO:0000256" key="2">
    <source>
        <dbReference type="ARBA" id="ARBA00004214"/>
    </source>
</evidence>
<protein>
    <recommendedName>
        <fullName evidence="4">Centrosomal protein of 44 kDa</fullName>
    </recommendedName>
</protein>
<dbReference type="STRING" id="74557.A0A1W0A2M9"/>
<dbReference type="InterPro" id="IPR033603">
    <property type="entry name" value="CEP44"/>
</dbReference>
<dbReference type="AlphaFoldDB" id="A0A1W0A2M9"/>
<evidence type="ECO:0000256" key="6">
    <source>
        <dbReference type="ARBA" id="ARBA00023054"/>
    </source>
</evidence>
<dbReference type="GO" id="GO:0005814">
    <property type="term" value="C:centriole"/>
    <property type="evidence" value="ECO:0007669"/>
    <property type="project" value="UniProtKB-SubCell"/>
</dbReference>
<dbReference type="Pfam" id="PF15007">
    <property type="entry name" value="CEP44"/>
    <property type="match status" value="1"/>
</dbReference>
<feature type="non-terminal residue" evidence="10">
    <location>
        <position position="1"/>
    </location>
</feature>
<dbReference type="InterPro" id="IPR029157">
    <property type="entry name" value="CEP44_CC"/>
</dbReference>
<evidence type="ECO:0000313" key="10">
    <source>
        <dbReference type="EMBL" id="OQS04532.1"/>
    </source>
</evidence>
<dbReference type="GO" id="GO:0030496">
    <property type="term" value="C:midbody"/>
    <property type="evidence" value="ECO:0007669"/>
    <property type="project" value="UniProtKB-SubCell"/>
</dbReference>
<sequence>NNHVLVLLQALNPFPSLFSVSLSILVHLFSIHSFIPSSFSTMATGDVHNNAAKVRRTLLQLQYPHDANEATRCLAYGTAREHLSELLSVLHFSLLDYSRFVAERVRKAELELYGKTDAKFVDGVFRFARDELGYLPALTSLQFLAPMQFRERKLIVLHDILTRIMKMHVEEQRNAKRNQCVWVSGDENAKGLMKNVKSPIEMNQNKESNAWMSVNLGQPKTPRIIRHVVKENPIISHVLPLKKLPEPEPEILDWNTPIDGGNYKPVDKSLLDPIQPAITPNWIESHYKQDFEYDIPDEDMYPRQLCVQPSEDPVKPLPIERPANDFKQAFAKLDSVLTKKLDDILDLVSSNFSLLDARLARLETKLDACSVPKAEHPNQENEASKLVNAPRINTSSMVYRWPPEPSVFRKI</sequence>
<evidence type="ECO:0000256" key="5">
    <source>
        <dbReference type="ARBA" id="ARBA00022490"/>
    </source>
</evidence>
<dbReference type="PANTHER" id="PTHR31477">
    <property type="entry name" value="CENTROSOMAL PROTEIN OF 44 KDA"/>
    <property type="match status" value="1"/>
</dbReference>
<evidence type="ECO:0000256" key="3">
    <source>
        <dbReference type="ARBA" id="ARBA00004647"/>
    </source>
</evidence>
<proteinExistence type="predicted"/>
<evidence type="ECO:0000256" key="1">
    <source>
        <dbReference type="ARBA" id="ARBA00004114"/>
    </source>
</evidence>
<dbReference type="GO" id="GO:0000922">
    <property type="term" value="C:spindle pole"/>
    <property type="evidence" value="ECO:0007669"/>
    <property type="project" value="UniProtKB-SubCell"/>
</dbReference>
<keyword evidence="11" id="KW-1185">Reference proteome</keyword>
<gene>
    <name evidence="10" type="ORF">THRCLA_03242</name>
</gene>
<keyword evidence="5" id="KW-0963">Cytoplasm</keyword>
<keyword evidence="6" id="KW-0175">Coiled coil</keyword>
<accession>A0A1W0A2M9</accession>
<reference evidence="10 11" key="1">
    <citation type="journal article" date="2014" name="Genome Biol. Evol.">
        <title>The secreted proteins of Achlya hypogyna and Thraustotheca clavata identify the ancestral oomycete secretome and reveal gene acquisitions by horizontal gene transfer.</title>
        <authorList>
            <person name="Misner I."/>
            <person name="Blouin N."/>
            <person name="Leonard G."/>
            <person name="Richards T.A."/>
            <person name="Lane C.E."/>
        </authorList>
    </citation>
    <scope>NUCLEOTIDE SEQUENCE [LARGE SCALE GENOMIC DNA]</scope>
    <source>
        <strain evidence="10 11">ATCC 34112</strain>
    </source>
</reference>
<name>A0A1W0A2M9_9STRA</name>